<evidence type="ECO:0000256" key="1">
    <source>
        <dbReference type="ARBA" id="ARBA00010406"/>
    </source>
</evidence>
<dbReference type="SUPFAM" id="SSF51998">
    <property type="entry name" value="PFL-like glycyl radical enzymes"/>
    <property type="match status" value="1"/>
</dbReference>
<dbReference type="Pfam" id="PF00317">
    <property type="entry name" value="Ribonuc_red_lgN"/>
    <property type="match status" value="1"/>
</dbReference>
<dbReference type="InterPro" id="IPR008926">
    <property type="entry name" value="RNR_R1-su_N"/>
</dbReference>
<dbReference type="EC" id="1.17.4.1" evidence="2"/>
<dbReference type="InterPro" id="IPR013346">
    <property type="entry name" value="NrdE_NrdA_C"/>
</dbReference>
<keyword evidence="3" id="KW-0021">Allosteric enzyme</keyword>
<dbReference type="Pfam" id="PF03477">
    <property type="entry name" value="ATP-cone"/>
    <property type="match status" value="1"/>
</dbReference>
<proteinExistence type="inferred from homology"/>
<dbReference type="GO" id="GO:0005524">
    <property type="term" value="F:ATP binding"/>
    <property type="evidence" value="ECO:0007669"/>
    <property type="project" value="UniProtKB-KW"/>
</dbReference>
<dbReference type="InterPro" id="IPR013509">
    <property type="entry name" value="RNR_lsu_N"/>
</dbReference>
<dbReference type="GO" id="GO:0005971">
    <property type="term" value="C:ribonucleoside-diphosphate reductase complex"/>
    <property type="evidence" value="ECO:0007669"/>
    <property type="project" value="TreeGrafter"/>
</dbReference>
<dbReference type="PANTHER" id="PTHR11573:SF6">
    <property type="entry name" value="RIBONUCLEOSIDE-DIPHOSPHATE REDUCTASE LARGE SUBUNIT"/>
    <property type="match status" value="1"/>
</dbReference>
<dbReference type="PROSITE" id="PS51161">
    <property type="entry name" value="ATP_CONE"/>
    <property type="match status" value="1"/>
</dbReference>
<accession>A0A6C0HQY9</accession>
<dbReference type="Gene3D" id="3.20.70.20">
    <property type="match status" value="1"/>
</dbReference>
<sequence>MSEMNVTKRNGSVEIISFDKILNRLKAMCELANIYINCTQLAIKVIDRLYDKIETTKIDEFAAEHCATMICNNHDYGTLASYIIISNHQKNTNPSFSETMRLLYDNDILSSDFYNLVKENAIILDEMINHDRDFLIDYFGFKTLERAYLLKSGEKIIERVQYMWLRTALCIHKNMHDVKETYDLMSQKFFTHATPTLFNAGTRSQQLSSCFLVAMKEDSVDGIFDTLKECAKISKYAGGVGLHLHNIRAKGSVIDKKNKSNGLCPMLRVFNATARYIDQGGKRNGSIAMYLEPWHYDIEEFLEMRKNHGDEEMKARDLFYGLWIPDLFMERVKEDKEWHLFCPNNFKGLADVYGDEFNELYLKYEADCVGLHKKVKARELWFKILDSQMETGTPYLLYKDAANKKSNQQNVGTIKSSNLCTEIIEYSDVNETAVCNLASIGLPKFVENKVFNYEKLHQVVKIVTNNLNNIIDETFYPCKTAKTSNLRHRPIGIGVQGLADVFFLMDVPYHSEEAKLINKQIFETMYHAALEKSTELSKEHGCYETFIGSPASKGILQFDMWNVVPSKRYDWGRLKGDIHYQGLRNSLLLAPMPTASTSQILGYNECFEPITGNIYSRRTLAGEFIVVNKYLMKELIDLNLWNETTKQNIIENKGSVQQLDISDHLKEKYKIVWEIPMKHLIDMSVDRGAFICQSQSLNLWIESPNYNILTSMHFYAWSNGLKTGCYYLRRKPNHSAQQFTIEPKAEPACDMCSS</sequence>
<organism evidence="9">
    <name type="scientific">viral metagenome</name>
    <dbReference type="NCBI Taxonomy" id="1070528"/>
    <lineage>
        <taxon>unclassified sequences</taxon>
        <taxon>metagenomes</taxon>
        <taxon>organismal metagenomes</taxon>
    </lineage>
</organism>
<dbReference type="PANTHER" id="PTHR11573">
    <property type="entry name" value="RIBONUCLEOSIDE-DIPHOSPHATE REDUCTASE LARGE CHAIN"/>
    <property type="match status" value="1"/>
</dbReference>
<dbReference type="AlphaFoldDB" id="A0A6C0HQY9"/>
<dbReference type="SUPFAM" id="SSF48168">
    <property type="entry name" value="R1 subunit of ribonucleotide reductase, N-terminal domain"/>
    <property type="match status" value="1"/>
</dbReference>
<comment type="similarity">
    <text evidence="1">Belongs to the ribonucleoside diphosphate reductase large chain family.</text>
</comment>
<feature type="domain" description="ATP-cone" evidence="8">
    <location>
        <begin position="4"/>
        <end position="94"/>
    </location>
</feature>
<evidence type="ECO:0000256" key="6">
    <source>
        <dbReference type="ARBA" id="ARBA00023002"/>
    </source>
</evidence>
<dbReference type="GO" id="GO:0004748">
    <property type="term" value="F:ribonucleoside-diphosphate reductase activity, thioredoxin disulfide as acceptor"/>
    <property type="evidence" value="ECO:0007669"/>
    <property type="project" value="UniProtKB-EC"/>
</dbReference>
<evidence type="ECO:0000259" key="8">
    <source>
        <dbReference type="PROSITE" id="PS51161"/>
    </source>
</evidence>
<evidence type="ECO:0000256" key="7">
    <source>
        <dbReference type="ARBA" id="ARBA00023116"/>
    </source>
</evidence>
<evidence type="ECO:0000313" key="9">
    <source>
        <dbReference type="EMBL" id="QHT83128.1"/>
    </source>
</evidence>
<keyword evidence="7" id="KW-0215">Deoxyribonucleotide synthesis</keyword>
<dbReference type="InterPro" id="IPR005144">
    <property type="entry name" value="ATP-cone_dom"/>
</dbReference>
<name>A0A6C0HQY9_9ZZZZ</name>
<evidence type="ECO:0000256" key="3">
    <source>
        <dbReference type="ARBA" id="ARBA00022533"/>
    </source>
</evidence>
<dbReference type="UniPathway" id="UPA00326"/>
<evidence type="ECO:0000256" key="5">
    <source>
        <dbReference type="ARBA" id="ARBA00022840"/>
    </source>
</evidence>
<dbReference type="Pfam" id="PF02867">
    <property type="entry name" value="Ribonuc_red_lgC"/>
    <property type="match status" value="1"/>
</dbReference>
<dbReference type="EMBL" id="MN740006">
    <property type="protein sequence ID" value="QHT83128.1"/>
    <property type="molecule type" value="Genomic_DNA"/>
</dbReference>
<evidence type="ECO:0000256" key="2">
    <source>
        <dbReference type="ARBA" id="ARBA00012274"/>
    </source>
</evidence>
<keyword evidence="4" id="KW-0547">Nucleotide-binding</keyword>
<dbReference type="InterPro" id="IPR000788">
    <property type="entry name" value="RNR_lg_C"/>
</dbReference>
<protein>
    <recommendedName>
        <fullName evidence="2">ribonucleoside-diphosphate reductase</fullName>
        <ecNumber evidence="2">1.17.4.1</ecNumber>
    </recommendedName>
</protein>
<reference evidence="9" key="1">
    <citation type="journal article" date="2020" name="Nature">
        <title>Giant virus diversity and host interactions through global metagenomics.</title>
        <authorList>
            <person name="Schulz F."/>
            <person name="Roux S."/>
            <person name="Paez-Espino D."/>
            <person name="Jungbluth S."/>
            <person name="Walsh D.A."/>
            <person name="Denef V.J."/>
            <person name="McMahon K.D."/>
            <person name="Konstantinidis K.T."/>
            <person name="Eloe-Fadrosh E.A."/>
            <person name="Kyrpides N.C."/>
            <person name="Woyke T."/>
        </authorList>
    </citation>
    <scope>NUCLEOTIDE SEQUENCE</scope>
    <source>
        <strain evidence="9">GVMAG-M-3300023184-167</strain>
    </source>
</reference>
<dbReference type="PROSITE" id="PS00089">
    <property type="entry name" value="RIBORED_LARGE"/>
    <property type="match status" value="1"/>
</dbReference>
<keyword evidence="6" id="KW-0560">Oxidoreductase</keyword>
<dbReference type="NCBIfam" id="TIGR02506">
    <property type="entry name" value="NrdE_NrdA"/>
    <property type="match status" value="1"/>
</dbReference>
<evidence type="ECO:0000256" key="4">
    <source>
        <dbReference type="ARBA" id="ARBA00022741"/>
    </source>
</evidence>
<dbReference type="CDD" id="cd01679">
    <property type="entry name" value="RNR_I"/>
    <property type="match status" value="1"/>
</dbReference>
<dbReference type="PRINTS" id="PR01183">
    <property type="entry name" value="RIBORDTASEM1"/>
</dbReference>
<dbReference type="GO" id="GO:0009263">
    <property type="term" value="P:deoxyribonucleotide biosynthetic process"/>
    <property type="evidence" value="ECO:0007669"/>
    <property type="project" value="UniProtKB-KW"/>
</dbReference>
<dbReference type="InterPro" id="IPR039718">
    <property type="entry name" value="Rrm1"/>
</dbReference>
<keyword evidence="5" id="KW-0067">ATP-binding</keyword>